<feature type="region of interest" description="Disordered" evidence="1">
    <location>
        <begin position="546"/>
        <end position="565"/>
    </location>
</feature>
<dbReference type="EMBL" id="KZ107839">
    <property type="protein sequence ID" value="OSS52519.1"/>
    <property type="molecule type" value="Genomic_DNA"/>
</dbReference>
<keyword evidence="3" id="KW-1185">Reference proteome</keyword>
<feature type="region of interest" description="Disordered" evidence="1">
    <location>
        <begin position="113"/>
        <end position="178"/>
    </location>
</feature>
<evidence type="ECO:0000313" key="3">
    <source>
        <dbReference type="Proteomes" id="UP000193240"/>
    </source>
</evidence>
<feature type="compositionally biased region" description="Basic and acidic residues" evidence="1">
    <location>
        <begin position="156"/>
        <end position="178"/>
    </location>
</feature>
<sequence length="565" mass="62030">MSTQPNMSSHSSSPEPESLHDTAAAALIELSKGPWKAAINVKQGTPSTVERHLADSPSSMSESDVFKASNSGDEEVSKHTDVVHRDATTDENARLVSSRQVYAAAKAAAEAAVQQSTRLPRRPSRSLWPTPTADMTEGRLDGPSTRDAPDVVIGHGFRDAEKPSSSDAVPKRQDPETGKHVFLSSKPLLISLGQAGCYPRSTLWVAVNSPWVAVNATAAPPSQAYNQFGRVTLPARGHSRASSAGLPKATRPTDAGRSVSGPSATPLPSFFGERYERPRHQQISRAEPHMRSISEGTQLTGSGRIPSALTKRSMTPPSANAAKRKKDESESMPIDISDFKYRTIKVINMPAQPGLTPGQEPPEPSRDNFPYGDDIDYPTSMLLYWLDEEGLTYTETARRFRRKFPSETGNDDTVRKKHQSALIMLANKYGLKPEDEIAVLNKKVLRRGQQAGRKYMKIGGKVVYGATAHPDLAGTIRPTARSGEPTASRGFLKACICVWKDTSNVSFQGIRDRLADEYRWQLGVNTVQKLYYAERMRVYDAYDDDAHEDDAHRDDETDVGEDQEV</sequence>
<feature type="region of interest" description="Disordered" evidence="1">
    <location>
        <begin position="236"/>
        <end position="334"/>
    </location>
</feature>
<dbReference type="AlphaFoldDB" id="A0A1Y2M9P9"/>
<gene>
    <name evidence="2" type="ORF">B5807_02994</name>
</gene>
<feature type="region of interest" description="Disordered" evidence="1">
    <location>
        <begin position="45"/>
        <end position="80"/>
    </location>
</feature>
<feature type="region of interest" description="Disordered" evidence="1">
    <location>
        <begin position="1"/>
        <end position="25"/>
    </location>
</feature>
<reference evidence="2 3" key="1">
    <citation type="journal article" date="2017" name="Genome Announc.">
        <title>Genome sequence of the saprophytic ascomycete Epicoccum nigrum ICMP 19927 strain isolated from New Zealand.</title>
        <authorList>
            <person name="Fokin M."/>
            <person name="Fleetwood D."/>
            <person name="Weir B.S."/>
            <person name="Villas-Boas S.G."/>
        </authorList>
    </citation>
    <scope>NUCLEOTIDE SEQUENCE [LARGE SCALE GENOMIC DNA]</scope>
    <source>
        <strain evidence="2 3">ICMP 19927</strain>
    </source>
</reference>
<accession>A0A1Y2M9P9</accession>
<organism evidence="2 3">
    <name type="scientific">Epicoccum nigrum</name>
    <name type="common">Soil fungus</name>
    <name type="synonym">Epicoccum purpurascens</name>
    <dbReference type="NCBI Taxonomy" id="105696"/>
    <lineage>
        <taxon>Eukaryota</taxon>
        <taxon>Fungi</taxon>
        <taxon>Dikarya</taxon>
        <taxon>Ascomycota</taxon>
        <taxon>Pezizomycotina</taxon>
        <taxon>Dothideomycetes</taxon>
        <taxon>Pleosporomycetidae</taxon>
        <taxon>Pleosporales</taxon>
        <taxon>Pleosporineae</taxon>
        <taxon>Didymellaceae</taxon>
        <taxon>Epicoccum</taxon>
    </lineage>
</organism>
<evidence type="ECO:0000256" key="1">
    <source>
        <dbReference type="SAM" id="MobiDB-lite"/>
    </source>
</evidence>
<feature type="compositionally biased region" description="Acidic residues" evidence="1">
    <location>
        <begin position="556"/>
        <end position="565"/>
    </location>
</feature>
<evidence type="ECO:0000313" key="2">
    <source>
        <dbReference type="EMBL" id="OSS52519.1"/>
    </source>
</evidence>
<proteinExistence type="predicted"/>
<dbReference type="Proteomes" id="UP000193240">
    <property type="component" value="Unassembled WGS sequence"/>
</dbReference>
<name>A0A1Y2M9P9_EPING</name>
<protein>
    <submittedName>
        <fullName evidence="2">Uncharacterized protein</fullName>
    </submittedName>
</protein>
<dbReference type="InParanoid" id="A0A1Y2M9P9"/>